<dbReference type="InterPro" id="IPR052396">
    <property type="entry name" value="Meiotic_Drive_Suppr_Kinase"/>
</dbReference>
<dbReference type="AlphaFoldDB" id="A0A8H4Q1Z1"/>
<dbReference type="InterPro" id="IPR011009">
    <property type="entry name" value="Kinase-like_dom_sf"/>
</dbReference>
<feature type="region of interest" description="Disordered" evidence="1">
    <location>
        <begin position="479"/>
        <end position="554"/>
    </location>
</feature>
<reference evidence="2 3" key="1">
    <citation type="journal article" date="2020" name="G3 (Bethesda)">
        <title>Genetic Underpinnings of Host Manipulation by Ophiocordyceps as Revealed by Comparative Transcriptomics.</title>
        <authorList>
            <person name="Will I."/>
            <person name="Das B."/>
            <person name="Trinh T."/>
            <person name="Brachmann A."/>
            <person name="Ohm R.A."/>
            <person name="de Bekker C."/>
        </authorList>
    </citation>
    <scope>NUCLEOTIDE SEQUENCE [LARGE SCALE GENOMIC DNA]</scope>
    <source>
        <strain evidence="2 3">EC05</strain>
    </source>
</reference>
<evidence type="ECO:0000313" key="3">
    <source>
        <dbReference type="Proteomes" id="UP000562929"/>
    </source>
</evidence>
<evidence type="ECO:0000256" key="1">
    <source>
        <dbReference type="SAM" id="MobiDB-lite"/>
    </source>
</evidence>
<evidence type="ECO:0000313" key="2">
    <source>
        <dbReference type="EMBL" id="KAF4582231.1"/>
    </source>
</evidence>
<dbReference type="PANTHER" id="PTHR37171:SF1">
    <property type="entry name" value="SERINE_THREONINE-PROTEIN KINASE YRZF-RELATED"/>
    <property type="match status" value="1"/>
</dbReference>
<dbReference type="Proteomes" id="UP000562929">
    <property type="component" value="Unassembled WGS sequence"/>
</dbReference>
<dbReference type="EMBL" id="JAACLJ010000008">
    <property type="protein sequence ID" value="KAF4582231.1"/>
    <property type="molecule type" value="Genomic_DNA"/>
</dbReference>
<comment type="caution">
    <text evidence="2">The sequence shown here is derived from an EMBL/GenBank/DDBJ whole genome shotgun (WGS) entry which is preliminary data.</text>
</comment>
<feature type="compositionally biased region" description="Basic and acidic residues" evidence="1">
    <location>
        <begin position="23"/>
        <end position="34"/>
    </location>
</feature>
<gene>
    <name evidence="2" type="ORF">GQ602_006855</name>
</gene>
<accession>A0A8H4Q1Z1</accession>
<feature type="compositionally biased region" description="Basic and acidic residues" evidence="1">
    <location>
        <begin position="77"/>
        <end position="90"/>
    </location>
</feature>
<dbReference type="Gene3D" id="3.30.200.20">
    <property type="entry name" value="Phosphorylase Kinase, domain 1"/>
    <property type="match status" value="1"/>
</dbReference>
<keyword evidence="2" id="KW-0808">Transferase</keyword>
<dbReference type="Gene3D" id="1.10.510.10">
    <property type="entry name" value="Transferase(Phosphotransferase) domain 1"/>
    <property type="match status" value="1"/>
</dbReference>
<protein>
    <submittedName>
        <fullName evidence="2">Protein kinase-like domain protein</fullName>
    </submittedName>
</protein>
<name>A0A8H4Q1Z1_9HYPO</name>
<dbReference type="PANTHER" id="PTHR37171">
    <property type="entry name" value="SERINE/THREONINE-PROTEIN KINASE YRZF-RELATED"/>
    <property type="match status" value="1"/>
</dbReference>
<keyword evidence="2" id="KW-0418">Kinase</keyword>
<dbReference type="OrthoDB" id="8905873at2759"/>
<sequence>MRQPGATVDLLYVRRQSDVSLKSQEREEADRRTQATEQRVAQLSKEREEAEQRAAKESKVRQEAERCAKTKQRVAKLSKEREEAERRAEEAETQSKLAAFQTQSTTLHEYMEACHFHISSRLTVETREHMTTTGFTNPQGKWCPTRLSPWVDFLELQTLTLGTLYNNFPVEDRLFASRNGVVEVGKNIRKPIGDEASAAFFIHLSLENPILTIFDQLKRTGTVRDAFDLGRGIQFDNFPHALSEKSPEVHHQLEAMWPSTPERPVTPEYRKDLKNFKPDQICVYLSRGDERREMLFVCEYKPPHKLTTLHLRAGLRSMDLYREVVNRQTVGTDKEGRFEHEAEKLTASAVTQTYHYMMEAGLEYGILQTGQAMVFLKVDWNDPETVFYHLAEPGPEVLAHPNEADVCSHLGQYLAFVLMALGRPGQRRLHGQDERETAHDRLKTWTVDFNNTWLSMKDSKLKPADQSAYQPVTYKGVNRSPFLLRRRQQPADDEPREPTRRDSPDSDDDGPQPPDTPSPANRVSAPRRSLRLQAHRSQAQGGQQRGGQQGQQRGGQQYCSTRCLAGLVSGGFLDGACPNVHLHRRGSSRRHVSHKLWLRLLWKQLAKSLDDGITPLGQGGARGVLFRITLLGLGYTFVAKGTIRVFVPHLEHEGRVYERLRHVQGVHVPVFLGTMDLDSMDKTYYFDHRVYIKYLMFLSFGGITLQEATTHSNRCSLETKALRALDAIHRLGVVHTDARLCNMLVHPVTAEVMVIDFERAELLELGWRRPLEESTPNKRVRVAAEDKESLSVCRADVRVAEGGFAGKIRELEGRRW</sequence>
<proteinExistence type="predicted"/>
<feature type="compositionally biased region" description="Basic and acidic residues" evidence="1">
    <location>
        <begin position="44"/>
        <end position="68"/>
    </location>
</feature>
<organism evidence="2 3">
    <name type="scientific">Ophiocordyceps camponoti-floridani</name>
    <dbReference type="NCBI Taxonomy" id="2030778"/>
    <lineage>
        <taxon>Eukaryota</taxon>
        <taxon>Fungi</taxon>
        <taxon>Dikarya</taxon>
        <taxon>Ascomycota</taxon>
        <taxon>Pezizomycotina</taxon>
        <taxon>Sordariomycetes</taxon>
        <taxon>Hypocreomycetidae</taxon>
        <taxon>Hypocreales</taxon>
        <taxon>Ophiocordycipitaceae</taxon>
        <taxon>Ophiocordyceps</taxon>
    </lineage>
</organism>
<feature type="compositionally biased region" description="Gly residues" evidence="1">
    <location>
        <begin position="543"/>
        <end position="553"/>
    </location>
</feature>
<keyword evidence="3" id="KW-1185">Reference proteome</keyword>
<feature type="region of interest" description="Disordered" evidence="1">
    <location>
        <begin position="17"/>
        <end position="96"/>
    </location>
</feature>
<dbReference type="GO" id="GO:0016301">
    <property type="term" value="F:kinase activity"/>
    <property type="evidence" value="ECO:0007669"/>
    <property type="project" value="UniProtKB-KW"/>
</dbReference>
<dbReference type="SUPFAM" id="SSF56112">
    <property type="entry name" value="Protein kinase-like (PK-like)"/>
    <property type="match status" value="1"/>
</dbReference>